<protein>
    <recommendedName>
        <fullName evidence="1">Periplasmic copper-binding protein NosD beta helix domain-containing protein</fullName>
    </recommendedName>
</protein>
<dbReference type="EMBL" id="VCYH01000002">
    <property type="protein sequence ID" value="MDN7023862.1"/>
    <property type="molecule type" value="Genomic_DNA"/>
</dbReference>
<proteinExistence type="predicted"/>
<dbReference type="InterPro" id="IPR012334">
    <property type="entry name" value="Pectin_lyas_fold"/>
</dbReference>
<name>A0ABT8M7E5_9EURY</name>
<evidence type="ECO:0000313" key="2">
    <source>
        <dbReference type="EMBL" id="MDN7023862.1"/>
    </source>
</evidence>
<dbReference type="Proteomes" id="UP001168338">
    <property type="component" value="Unassembled WGS sequence"/>
</dbReference>
<evidence type="ECO:0000313" key="3">
    <source>
        <dbReference type="Proteomes" id="UP001168338"/>
    </source>
</evidence>
<organism evidence="2 3">
    <name type="scientific">Methanoculleus frigidifontis</name>
    <dbReference type="NCBI Taxonomy" id="2584085"/>
    <lineage>
        <taxon>Archaea</taxon>
        <taxon>Methanobacteriati</taxon>
        <taxon>Methanobacteriota</taxon>
        <taxon>Stenosarchaea group</taxon>
        <taxon>Methanomicrobia</taxon>
        <taxon>Methanomicrobiales</taxon>
        <taxon>Methanomicrobiaceae</taxon>
        <taxon>Methanoculleus</taxon>
    </lineage>
</organism>
<gene>
    <name evidence="2" type="ORF">FGU65_02970</name>
</gene>
<dbReference type="Pfam" id="PF05048">
    <property type="entry name" value="NosD"/>
    <property type="match status" value="1"/>
</dbReference>
<dbReference type="Gene3D" id="2.160.20.10">
    <property type="entry name" value="Single-stranded right-handed beta-helix, Pectin lyase-like"/>
    <property type="match status" value="1"/>
</dbReference>
<evidence type="ECO:0000259" key="1">
    <source>
        <dbReference type="Pfam" id="PF05048"/>
    </source>
</evidence>
<sequence>MGMKFGKVNTTTAKTGDSNGLLLWSVLALAIAALLFAPVSAADVGSVPTADPALTIEATTPPCEVWVCPTYTEDATHFKTIQDGVDAVAEYGTVHVGKATYEESVKITKDGITVEAKDGATVDADGEDYGFEICNAKDVTVSGFCIINADLGGIFAEYADNLQILDNSIDLDLVCGVGIEIYDSENVVVCGNEICIDAVSRYTDGIWIQGESANPQVTSNCIDINLFCEQVVTVTDTDAPLREASVGVSNVKNLEAANGPDVFGIFVEADNACIKDNVVDICETCEYEDDGYTAAWLVGIGAYGDYNEVCCNDVTVCVPCEDENDSLFSVAYVIGIDACGDYVVVSCNEVDVCAVAAFYAYADGIYASGLKVLVEGNSICSYTEAFGVNPWGIWVEYSEKGQILDNTVCIEVYGCEAFGDGIIVMSSEKVQVLCNTVDIDACLECIGGINSINEGCGAAFWMEGIYVYDSYQPQIADNCVDMDACVCAAEIDGAIDAATSERAAAISEMHNNVAGTTVEALSGATGLDIGCTEEADVHGNEICVDVCIEAVDEDNCFALALADIFVEGIAVWNTYCGDVYDNTVCVNLDAEVAAAAGDNVEYALAIGLAETWVSGITLYDTYDVSVFANCVTAAGGNALCSFATATEEINDASVLAQLAVQGAFVQEQAVLTDESLWSIIGSADALAAALSANVVAGIVADTDGCADIYDNCVDVCVDSEITAIACSEEEIEIEDSLAAEAGLGVGLGIIGPHGEFAAITGNDVSVNSILEAAAYAEEDIGANYAIAAGLDGVAGVGIVALAYANDVSDNTVCVDICSSLEAAAIEGVPDEFAGSFGLLGSAGVGIVTLNLFDDIGNFDETTMESYIHGNLVECNDVNVTNCICLDLYAEGIGDPIALAGGLGVSAGIIAPYACINGNDVCVDACVDGAVAETYEASSLYVGSASGAAGLAVGIFSLDSFVTCNDVSATGGAEAVAIAETDALLENADGYALAAGVGIGILEIDSWITQNNVEGHGCAVAEADVDGYRTEEATLAFSAGIGVLAIGGDVTFNNLVGSDDAGLIAIDFYVPMGQTEAEYFGFIDATYNYWGAISGPSGLGPGIGDAVYGTCNYEPWLTEPFEVVVGEKKASFGFELPCCFDNINGAGYDGYQCYALEAGWNTFSTPISLVNSTWESISNIGDGLDFCIAYTWDAECQEWVQVLGSTEIDPLDAIYVKMYKSDRVPLAINPEITNPPVKSLQPGWNLIGPAYCLDQDSNTVIRDSCLGGLYWETKPVDETLISVAETPEGLTGYTLVVSPPVNCDGCWVYTIGEEYAPTMQVGEGYWVFMENCDSLGGFSSTPLKIPACDLCNYC</sequence>
<comment type="caution">
    <text evidence="2">The sequence shown here is derived from an EMBL/GenBank/DDBJ whole genome shotgun (WGS) entry which is preliminary data.</text>
</comment>
<dbReference type="InterPro" id="IPR007742">
    <property type="entry name" value="NosD_dom"/>
</dbReference>
<dbReference type="SUPFAM" id="SSF51126">
    <property type="entry name" value="Pectin lyase-like"/>
    <property type="match status" value="1"/>
</dbReference>
<dbReference type="InterPro" id="IPR011050">
    <property type="entry name" value="Pectin_lyase_fold/virulence"/>
</dbReference>
<accession>A0ABT8M7E5</accession>
<feature type="domain" description="Periplasmic copper-binding protein NosD beta helix" evidence="1">
    <location>
        <begin position="101"/>
        <end position="222"/>
    </location>
</feature>
<keyword evidence="3" id="KW-1185">Reference proteome</keyword>
<reference evidence="2" key="1">
    <citation type="submission" date="2019-05" db="EMBL/GenBank/DDBJ databases">
        <title>Methanoculleus sp. FWC-SCC1, a methanogenic archaeon isolated from deep marine cold seep.</title>
        <authorList>
            <person name="Chen Y.-W."/>
            <person name="Chen S.-C."/>
            <person name="Teng N.-H."/>
            <person name="Lai M.-C."/>
        </authorList>
    </citation>
    <scope>NUCLEOTIDE SEQUENCE</scope>
    <source>
        <strain evidence="2">FWC-SCC1</strain>
    </source>
</reference>